<feature type="transmembrane region" description="Helical" evidence="10">
    <location>
        <begin position="463"/>
        <end position="480"/>
    </location>
</feature>
<name>F2JN27_CELLD</name>
<dbReference type="PANTHER" id="PTHR10050:SF46">
    <property type="entry name" value="PROTEIN O-MANNOSYL-TRANSFERASE 2"/>
    <property type="match status" value="1"/>
</dbReference>
<comment type="pathway">
    <text evidence="2 10">Protein modification; protein glycosylation.</text>
</comment>
<dbReference type="PANTHER" id="PTHR10050">
    <property type="entry name" value="DOLICHYL-PHOSPHATE-MANNOSE--PROTEIN MANNOSYLTRANSFERASE"/>
    <property type="match status" value="1"/>
</dbReference>
<dbReference type="InterPro" id="IPR003342">
    <property type="entry name" value="ArnT-like_N"/>
</dbReference>
<feature type="transmembrane region" description="Helical" evidence="10">
    <location>
        <begin position="12"/>
        <end position="31"/>
    </location>
</feature>
<dbReference type="GO" id="GO:0004169">
    <property type="term" value="F:dolichyl-phosphate-mannose-protein mannosyltransferase activity"/>
    <property type="evidence" value="ECO:0007669"/>
    <property type="project" value="UniProtKB-UniRule"/>
</dbReference>
<evidence type="ECO:0000313" key="13">
    <source>
        <dbReference type="EMBL" id="ADZ82369.1"/>
    </source>
</evidence>
<proteinExistence type="inferred from homology"/>
<evidence type="ECO:0000256" key="6">
    <source>
        <dbReference type="ARBA" id="ARBA00022692"/>
    </source>
</evidence>
<feature type="transmembrane region" description="Helical" evidence="10">
    <location>
        <begin position="208"/>
        <end position="229"/>
    </location>
</feature>
<dbReference type="KEGG" id="cle:Clole_0635"/>
<dbReference type="InterPro" id="IPR032421">
    <property type="entry name" value="PMT_4TMC"/>
</dbReference>
<feature type="transmembrane region" description="Helical" evidence="10">
    <location>
        <begin position="428"/>
        <end position="451"/>
    </location>
</feature>
<comment type="subcellular location">
    <subcellularLocation>
        <location evidence="10">Cell membrane</location>
    </subcellularLocation>
    <subcellularLocation>
        <location evidence="1">Endomembrane system</location>
        <topology evidence="1">Multi-pass membrane protein</topology>
    </subcellularLocation>
</comment>
<dbReference type="RefSeq" id="WP_013655670.1">
    <property type="nucleotide sequence ID" value="NC_015275.1"/>
</dbReference>
<evidence type="ECO:0000256" key="5">
    <source>
        <dbReference type="ARBA" id="ARBA00022679"/>
    </source>
</evidence>
<keyword evidence="14" id="KW-1185">Reference proteome</keyword>
<sequence length="556" mass="63615">MPKKEYNLTLKDSFWMLCIVLIYGVLSFFNLGSMENPQSFWGPEENNARIVVDLGDQVHVSKIRHYSGARFGKFKLYTSEDNVGYEFLSDLEQKRVFAWEDLEIDADIRYLAIEAEAPYGIIGEIALYNEAGQVLPVTALEGAEAVVDEAKVVPGEISYLNSTYFDEIYHGRTAYEFVHGMDIYEWTHPQLGKLIMSIPIKYLGINPFAYRLMGNVAGLLMLLVIYVFAKRLFGSTKYAALAMILFAADGMHFVQTRIGTVDSFLVLFILLSYLFMYQYISCKTEGSLGKKLLQLFGSGIFLGMAMATKWNGAYAAIGLAVIFFVDLFIRSKSATTYGNWRSQSKKIVLSCFIFFGVVPITIYVVSFIPYYLISGKDSFVQFLCNEQVRMYEYHSQLNATHPFSSPWYFWPIGYKPVWYYDGQVAEGMVSSIALFSNPFIWWTGIVAMIYAVKEMILERSKQYSFLVAAILAVYVPYMLVPRIMYLYHYFPVVPLMILALVGLIKTLDEASKKPIYLWYGIIAVLVFAFCYPIYSGFLIPERYAEWISLGGMWHIY</sequence>
<feature type="transmembrane region" description="Helical" evidence="10">
    <location>
        <begin position="516"/>
        <end position="534"/>
    </location>
</feature>
<comment type="function">
    <text evidence="10">Protein O-mannosyltransferase that catalyzes the transfer of a single mannose residue from a polyprenol phospho-mannosyl lipidic donor to the hydroxyl group of selected serine and threonine residues in acceptor proteins.</text>
</comment>
<dbReference type="eggNOG" id="COG4346">
    <property type="taxonomic scope" value="Bacteria"/>
</dbReference>
<dbReference type="EC" id="2.4.1.-" evidence="10"/>
<dbReference type="UniPathway" id="UPA00378"/>
<dbReference type="Gene3D" id="2.60.120.260">
    <property type="entry name" value="Galactose-binding domain-like"/>
    <property type="match status" value="1"/>
</dbReference>
<reference evidence="13 14" key="1">
    <citation type="journal article" date="2011" name="J. Bacteriol.">
        <title>Complete genome sequence of the cellulose-degrading bacterium Cellulosilyticum lentocellum.</title>
        <authorList>
            <consortium name="US DOE Joint Genome Institute"/>
            <person name="Miller D.A."/>
            <person name="Suen G."/>
            <person name="Bruce D."/>
            <person name="Copeland A."/>
            <person name="Cheng J.F."/>
            <person name="Detter C."/>
            <person name="Goodwin L.A."/>
            <person name="Han C.S."/>
            <person name="Hauser L.J."/>
            <person name="Land M.L."/>
            <person name="Lapidus A."/>
            <person name="Lucas S."/>
            <person name="Meincke L."/>
            <person name="Pitluck S."/>
            <person name="Tapia R."/>
            <person name="Teshima H."/>
            <person name="Woyke T."/>
            <person name="Fox B.G."/>
            <person name="Angert E.R."/>
            <person name="Currie C.R."/>
        </authorList>
    </citation>
    <scope>NUCLEOTIDE SEQUENCE [LARGE SCALE GENOMIC DNA]</scope>
    <source>
        <strain evidence="14">ATCC 49066 / DSM 5427 / NCIMB 11756 / RHM5</strain>
    </source>
</reference>
<dbReference type="Pfam" id="PF16192">
    <property type="entry name" value="PMT_4TMC"/>
    <property type="match status" value="1"/>
</dbReference>
<feature type="transmembrane region" description="Helical" evidence="10">
    <location>
        <begin position="313"/>
        <end position="329"/>
    </location>
</feature>
<feature type="transmembrane region" description="Helical" evidence="10">
    <location>
        <begin position="486"/>
        <end position="504"/>
    </location>
</feature>
<evidence type="ECO:0000256" key="3">
    <source>
        <dbReference type="ARBA" id="ARBA00007222"/>
    </source>
</evidence>
<keyword evidence="5 10" id="KW-0808">Transferase</keyword>
<keyword evidence="8 10" id="KW-0472">Membrane</keyword>
<evidence type="ECO:0000256" key="7">
    <source>
        <dbReference type="ARBA" id="ARBA00022989"/>
    </source>
</evidence>
<evidence type="ECO:0000256" key="2">
    <source>
        <dbReference type="ARBA" id="ARBA00004922"/>
    </source>
</evidence>
<organism evidence="13 14">
    <name type="scientific">Cellulosilyticum lentocellum (strain ATCC 49066 / DSM 5427 / NCIMB 11756 / RHM5)</name>
    <name type="common">Clostridium lentocellum</name>
    <dbReference type="NCBI Taxonomy" id="642492"/>
    <lineage>
        <taxon>Bacteria</taxon>
        <taxon>Bacillati</taxon>
        <taxon>Bacillota</taxon>
        <taxon>Clostridia</taxon>
        <taxon>Lachnospirales</taxon>
        <taxon>Cellulosilyticaceae</taxon>
        <taxon>Cellulosilyticum</taxon>
    </lineage>
</organism>
<evidence type="ECO:0000256" key="9">
    <source>
        <dbReference type="ARBA" id="ARBA00093617"/>
    </source>
</evidence>
<keyword evidence="6 10" id="KW-0812">Transmembrane</keyword>
<dbReference type="GO" id="GO:0005886">
    <property type="term" value="C:plasma membrane"/>
    <property type="evidence" value="ECO:0007669"/>
    <property type="project" value="UniProtKB-SubCell"/>
</dbReference>
<feature type="transmembrane region" description="Helical" evidence="10">
    <location>
        <begin position="349"/>
        <end position="373"/>
    </location>
</feature>
<dbReference type="Proteomes" id="UP000008467">
    <property type="component" value="Chromosome"/>
</dbReference>
<evidence type="ECO:0000256" key="1">
    <source>
        <dbReference type="ARBA" id="ARBA00004127"/>
    </source>
</evidence>
<evidence type="ECO:0000256" key="4">
    <source>
        <dbReference type="ARBA" id="ARBA00022676"/>
    </source>
</evidence>
<dbReference type="InterPro" id="IPR027005">
    <property type="entry name" value="PMT-like"/>
</dbReference>
<feature type="domain" description="ArnT-like N-terminal" evidence="11">
    <location>
        <begin position="193"/>
        <end position="367"/>
    </location>
</feature>
<feature type="domain" description="Protein O-mannosyl-transferase C-terminal four TM" evidence="12">
    <location>
        <begin position="383"/>
        <end position="540"/>
    </location>
</feature>
<keyword evidence="7 10" id="KW-1133">Transmembrane helix</keyword>
<comment type="similarity">
    <text evidence="3 10">Belongs to the glycosyltransferase 39 family.</text>
</comment>
<evidence type="ECO:0000256" key="8">
    <source>
        <dbReference type="ARBA" id="ARBA00023136"/>
    </source>
</evidence>
<evidence type="ECO:0000259" key="11">
    <source>
        <dbReference type="Pfam" id="PF02366"/>
    </source>
</evidence>
<evidence type="ECO:0000313" key="14">
    <source>
        <dbReference type="Proteomes" id="UP000008467"/>
    </source>
</evidence>
<evidence type="ECO:0000256" key="10">
    <source>
        <dbReference type="RuleBase" id="RU367007"/>
    </source>
</evidence>
<dbReference type="EMBL" id="CP002582">
    <property type="protein sequence ID" value="ADZ82369.1"/>
    <property type="molecule type" value="Genomic_DNA"/>
</dbReference>
<evidence type="ECO:0000259" key="12">
    <source>
        <dbReference type="Pfam" id="PF16192"/>
    </source>
</evidence>
<dbReference type="GO" id="GO:0012505">
    <property type="term" value="C:endomembrane system"/>
    <property type="evidence" value="ECO:0007669"/>
    <property type="project" value="UniProtKB-SubCell"/>
</dbReference>
<keyword evidence="4 10" id="KW-0328">Glycosyltransferase</keyword>
<gene>
    <name evidence="13" type="ordered locus">Clole_0635</name>
</gene>
<protein>
    <recommendedName>
        <fullName evidence="9 10">Polyprenol-phosphate-mannose--protein mannosyltransferase</fullName>
        <ecNumber evidence="10">2.4.1.-</ecNumber>
    </recommendedName>
</protein>
<dbReference type="HOGENOM" id="CLU_022236_0_0_9"/>
<dbReference type="STRING" id="642492.Clole_0635"/>
<feature type="transmembrane region" description="Helical" evidence="10">
    <location>
        <begin position="261"/>
        <end position="280"/>
    </location>
</feature>
<dbReference type="Pfam" id="PF02366">
    <property type="entry name" value="PMT"/>
    <property type="match status" value="1"/>
</dbReference>
<dbReference type="AlphaFoldDB" id="F2JN27"/>
<keyword evidence="10" id="KW-1003">Cell membrane</keyword>
<accession>F2JN27</accession>